<dbReference type="AlphaFoldDB" id="A0A1B2DT52"/>
<name>A0A1B2DT52_9BACL</name>
<keyword evidence="5" id="KW-0449">Lipoprotein</keyword>
<sequence length="528" mass="59348">MSSGSEADAAYQEPALSQYNPAIELTFARETDDSLENLISQLPGETFEDNRWNRLYEQVLGIKIKYDWVAKGDLYHQKLSGAFASGDIPDVVRVNAQQLRMLSNAGLIQDLSAAYEQYASSFTKNILSQEGTGPFEAATVDGRLMGIPETSSSIEGAMFIWLRTDWLEQLGLKPPKTMDDVLAISKAFTENDPDNNGIHDTFGLAVTQYLFDPVMGLAGFMAGYEAYPNLWIKDKSGKLLYGGIQPEVKEALKVLQNMYRDGQIDSEFGLKDGLKEEKLIAESHIGMFYGEQWGSFLAQTSRAAQPNAEWQAFPIVSVSGEEPKVPLRFNTSQFLAVRKAYPHPEAIVKLFNLHLEKNWGETAEYETYYSSPFPVWKLSPVTPFPAMKNLEAYRQIAEAERTGDHSVLKDEASSIYKNIQAYRSGMVNKESGWGWERTYGPSGAFAILDQYTEKKQLLYESFVGPPTETMIVKQAILYNQQIETFVNIILGSPIDEFDRFVENWNKLGGGRITAEVNQWYAERGSDLK</sequence>
<keyword evidence="1" id="KW-1003">Cell membrane</keyword>
<evidence type="ECO:0000256" key="4">
    <source>
        <dbReference type="ARBA" id="ARBA00023139"/>
    </source>
</evidence>
<dbReference type="Pfam" id="PF01547">
    <property type="entry name" value="SBP_bac_1"/>
    <property type="match status" value="1"/>
</dbReference>
<accession>A0A1B2DT52</accession>
<keyword evidence="2" id="KW-0732">Signal</keyword>
<evidence type="ECO:0000256" key="5">
    <source>
        <dbReference type="ARBA" id="ARBA00023288"/>
    </source>
</evidence>
<proteinExistence type="predicted"/>
<dbReference type="InterPro" id="IPR006059">
    <property type="entry name" value="SBP"/>
</dbReference>
<dbReference type="PANTHER" id="PTHR43649:SF33">
    <property type="entry name" value="POLYGALACTURONAN_RHAMNOGALACTURONAN-BINDING PROTEIN YTCQ"/>
    <property type="match status" value="1"/>
</dbReference>
<dbReference type="InterPro" id="IPR050490">
    <property type="entry name" value="Bact_solute-bd_prot1"/>
</dbReference>
<keyword evidence="3" id="KW-0472">Membrane</keyword>
<dbReference type="SUPFAM" id="SSF53850">
    <property type="entry name" value="Periplasmic binding protein-like II"/>
    <property type="match status" value="1"/>
</dbReference>
<organism evidence="6">
    <name type="scientific">Paenibacillus sp. BIHB 4019</name>
    <dbReference type="NCBI Taxonomy" id="1870819"/>
    <lineage>
        <taxon>Bacteria</taxon>
        <taxon>Bacillati</taxon>
        <taxon>Bacillota</taxon>
        <taxon>Bacilli</taxon>
        <taxon>Bacillales</taxon>
        <taxon>Paenibacillaceae</taxon>
        <taxon>Paenibacillus</taxon>
    </lineage>
</organism>
<dbReference type="CDD" id="cd13580">
    <property type="entry name" value="PBP2_AlgQ_like_1"/>
    <property type="match status" value="1"/>
</dbReference>
<gene>
    <name evidence="6" type="ORF">BBD42_20870</name>
</gene>
<evidence type="ECO:0000256" key="1">
    <source>
        <dbReference type="ARBA" id="ARBA00022475"/>
    </source>
</evidence>
<dbReference type="Gene3D" id="3.40.190.10">
    <property type="entry name" value="Periplasmic binding protein-like II"/>
    <property type="match status" value="2"/>
</dbReference>
<keyword evidence="4" id="KW-0564">Palmitate</keyword>
<dbReference type="EMBL" id="CP016808">
    <property type="protein sequence ID" value="ANY70886.1"/>
    <property type="molecule type" value="Genomic_DNA"/>
</dbReference>
<evidence type="ECO:0000256" key="3">
    <source>
        <dbReference type="ARBA" id="ARBA00023136"/>
    </source>
</evidence>
<dbReference type="PANTHER" id="PTHR43649">
    <property type="entry name" value="ARABINOSE-BINDING PROTEIN-RELATED"/>
    <property type="match status" value="1"/>
</dbReference>
<evidence type="ECO:0000313" key="6">
    <source>
        <dbReference type="EMBL" id="ANY70886.1"/>
    </source>
</evidence>
<reference evidence="6" key="1">
    <citation type="submission" date="2016-08" db="EMBL/GenBank/DDBJ databases">
        <title>Complete Genome Seqeunce of Paenibacillus sp. BIHB 4019 from tea rhizoplane.</title>
        <authorList>
            <person name="Thakur R."/>
            <person name="Swarnkar M.K."/>
            <person name="Gulati A."/>
        </authorList>
    </citation>
    <scope>NUCLEOTIDE SEQUENCE [LARGE SCALE GENOMIC DNA]</scope>
    <source>
        <strain evidence="6">BIHB4019</strain>
    </source>
</reference>
<evidence type="ECO:0000256" key="2">
    <source>
        <dbReference type="ARBA" id="ARBA00022729"/>
    </source>
</evidence>
<protein>
    <submittedName>
        <fullName evidence="6">ABC transporter substrate-binding protein</fullName>
    </submittedName>
</protein>